<dbReference type="EMBL" id="JAHLQN010000001">
    <property type="protein sequence ID" value="MBU5627184.1"/>
    <property type="molecule type" value="Genomic_DNA"/>
</dbReference>
<accession>A0ABS6FA67</accession>
<dbReference type="RefSeq" id="WP_216632567.1">
    <property type="nucleotide sequence ID" value="NZ_JAHLQN010000001.1"/>
</dbReference>
<evidence type="ECO:0000313" key="2">
    <source>
        <dbReference type="Proteomes" id="UP000787672"/>
    </source>
</evidence>
<organism evidence="1 2">
    <name type="scientific">Dysosmobacter acutus</name>
    <dbReference type="NCBI Taxonomy" id="2841504"/>
    <lineage>
        <taxon>Bacteria</taxon>
        <taxon>Bacillati</taxon>
        <taxon>Bacillota</taxon>
        <taxon>Clostridia</taxon>
        <taxon>Eubacteriales</taxon>
        <taxon>Oscillospiraceae</taxon>
        <taxon>Dysosmobacter</taxon>
    </lineage>
</organism>
<comment type="caution">
    <text evidence="1">The sequence shown here is derived from an EMBL/GenBank/DDBJ whole genome shotgun (WGS) entry which is preliminary data.</text>
</comment>
<dbReference type="Pfam" id="PF09581">
    <property type="entry name" value="Spore_III_AF"/>
    <property type="match status" value="1"/>
</dbReference>
<sequence length="155" mass="17134">MIEALRSWLTGIVAATVLVSLVESIIPEGSIRKIARFTGGLALLLVILQPLLQIQPEELSMDYSRWEAEVRSQQADYAAENEKTLRTIIQEKTEAYISDKADELGVRCTPSVKVEGSDPPCPTEVTLSGETSEELAGYIEQELGIPREKQTWKGT</sequence>
<proteinExistence type="predicted"/>
<protein>
    <submittedName>
        <fullName evidence="1">Stage III sporulation protein AF</fullName>
    </submittedName>
</protein>
<reference evidence="1 2" key="1">
    <citation type="submission" date="2021-06" db="EMBL/GenBank/DDBJ databases">
        <authorList>
            <person name="Sun Q."/>
            <person name="Li D."/>
        </authorList>
    </citation>
    <scope>NUCLEOTIDE SEQUENCE [LARGE SCALE GENOMIC DNA]</scope>
    <source>
        <strain evidence="1 2">MSJ-2</strain>
    </source>
</reference>
<name>A0ABS6FA67_9FIRM</name>
<evidence type="ECO:0000313" key="1">
    <source>
        <dbReference type="EMBL" id="MBU5627184.1"/>
    </source>
</evidence>
<gene>
    <name evidence="1" type="ORF">KQI82_09720</name>
</gene>
<dbReference type="Proteomes" id="UP000787672">
    <property type="component" value="Unassembled WGS sequence"/>
</dbReference>
<dbReference type="InterPro" id="IPR014245">
    <property type="entry name" value="Spore_III_AF"/>
</dbReference>
<keyword evidence="2" id="KW-1185">Reference proteome</keyword>